<dbReference type="Pfam" id="PF00665">
    <property type="entry name" value="rve"/>
    <property type="match status" value="1"/>
</dbReference>
<evidence type="ECO:0000259" key="2">
    <source>
        <dbReference type="PROSITE" id="PS50994"/>
    </source>
</evidence>
<dbReference type="AlphaFoldDB" id="A0A0R1ZLY8"/>
<sequence>MKEESDLMQLQINTPHIKGHHLTDHERDLIQQGHDAGLSNREIARQLGVAPQTIHNEIIRGTVKQKHKQNGKDVYLHRYSHDHAQMKYDQARLKCHRPSKINQSMAFIDYLYTQFFNHKWSIDAVVGYSKVHQLFTPEEMVCTTTLYNYVDQGLLMIKNIDLLEKLSRRFHKHTITKFNRILGRGIDERPASAEDRKEFGHFELDTVQGKRDGKESVILTLVERKTRMLITALLDGKDADSVCYALRNILEQYGPAIKTVTADNGSEFADLLQLGIDAYYAHPYSASERGSNERHNRMLRATFPKGQSLDTATRKQLSRAQDEINHLPRRAQGYATPAELFAKETAAVCG</sequence>
<gene>
    <name evidence="3" type="ORF">FC18_GL001225</name>
</gene>
<dbReference type="GO" id="GO:0004803">
    <property type="term" value="F:transposase activity"/>
    <property type="evidence" value="ECO:0007669"/>
    <property type="project" value="TreeGrafter"/>
</dbReference>
<dbReference type="InterPro" id="IPR025246">
    <property type="entry name" value="IS30-like_HTH"/>
</dbReference>
<dbReference type="PANTHER" id="PTHR10948">
    <property type="entry name" value="TRANSPOSASE"/>
    <property type="match status" value="1"/>
</dbReference>
<dbReference type="GO" id="GO:0006310">
    <property type="term" value="P:DNA recombination"/>
    <property type="evidence" value="ECO:0007669"/>
    <property type="project" value="UniProtKB-KW"/>
</dbReference>
<dbReference type="GO" id="GO:0003676">
    <property type="term" value="F:nucleic acid binding"/>
    <property type="evidence" value="ECO:0007669"/>
    <property type="project" value="InterPro"/>
</dbReference>
<name>A0A0R1ZLY8_9LACO</name>
<dbReference type="GO" id="GO:0015074">
    <property type="term" value="P:DNA integration"/>
    <property type="evidence" value="ECO:0007669"/>
    <property type="project" value="InterPro"/>
</dbReference>
<dbReference type="PATRIC" id="fig|1291052.5.peg.1243"/>
<keyword evidence="1" id="KW-0233">DNA recombination</keyword>
<dbReference type="Gene3D" id="3.30.420.10">
    <property type="entry name" value="Ribonuclease H-like superfamily/Ribonuclease H"/>
    <property type="match status" value="1"/>
</dbReference>
<dbReference type="Proteomes" id="UP000051679">
    <property type="component" value="Unassembled WGS sequence"/>
</dbReference>
<dbReference type="PROSITE" id="PS50994">
    <property type="entry name" value="INTEGRASE"/>
    <property type="match status" value="1"/>
</dbReference>
<dbReference type="EMBL" id="AYYO01000018">
    <property type="protein sequence ID" value="KRM55551.1"/>
    <property type="molecule type" value="Genomic_DNA"/>
</dbReference>
<dbReference type="GO" id="GO:0032196">
    <property type="term" value="P:transposition"/>
    <property type="evidence" value="ECO:0007669"/>
    <property type="project" value="TreeGrafter"/>
</dbReference>
<evidence type="ECO:0000313" key="4">
    <source>
        <dbReference type="Proteomes" id="UP000051679"/>
    </source>
</evidence>
<organism evidence="3 4">
    <name type="scientific">Lacticaseibacillus sharpeae JCM 1186 = DSM 20505</name>
    <dbReference type="NCBI Taxonomy" id="1291052"/>
    <lineage>
        <taxon>Bacteria</taxon>
        <taxon>Bacillati</taxon>
        <taxon>Bacillota</taxon>
        <taxon>Bacilli</taxon>
        <taxon>Lactobacillales</taxon>
        <taxon>Lactobacillaceae</taxon>
        <taxon>Lacticaseibacillus</taxon>
    </lineage>
</organism>
<dbReference type="InterPro" id="IPR053392">
    <property type="entry name" value="Transposase_IS30-like"/>
</dbReference>
<dbReference type="InterPro" id="IPR036397">
    <property type="entry name" value="RNaseH_sf"/>
</dbReference>
<dbReference type="PANTHER" id="PTHR10948:SF23">
    <property type="entry name" value="TRANSPOSASE INSI FOR INSERTION SEQUENCE ELEMENT IS30A-RELATED"/>
    <property type="match status" value="1"/>
</dbReference>
<keyword evidence="4" id="KW-1185">Reference proteome</keyword>
<dbReference type="InterPro" id="IPR013324">
    <property type="entry name" value="RNA_pol_sigma_r3/r4-like"/>
</dbReference>
<dbReference type="SUPFAM" id="SSF53098">
    <property type="entry name" value="Ribonuclease H-like"/>
    <property type="match status" value="1"/>
</dbReference>
<proteinExistence type="predicted"/>
<reference evidence="3 4" key="1">
    <citation type="journal article" date="2015" name="Genome Announc.">
        <title>Expanding the biotechnology potential of lactobacilli through comparative genomics of 213 strains and associated genera.</title>
        <authorList>
            <person name="Sun Z."/>
            <person name="Harris H.M."/>
            <person name="McCann A."/>
            <person name="Guo C."/>
            <person name="Argimon S."/>
            <person name="Zhang W."/>
            <person name="Yang X."/>
            <person name="Jeffery I.B."/>
            <person name="Cooney J.C."/>
            <person name="Kagawa T.F."/>
            <person name="Liu W."/>
            <person name="Song Y."/>
            <person name="Salvetti E."/>
            <person name="Wrobel A."/>
            <person name="Rasinkangas P."/>
            <person name="Parkhill J."/>
            <person name="Rea M.C."/>
            <person name="O'Sullivan O."/>
            <person name="Ritari J."/>
            <person name="Douillard F.P."/>
            <person name="Paul Ross R."/>
            <person name="Yang R."/>
            <person name="Briner A.E."/>
            <person name="Felis G.E."/>
            <person name="de Vos W.M."/>
            <person name="Barrangou R."/>
            <person name="Klaenhammer T.R."/>
            <person name="Caufield P.W."/>
            <person name="Cui Y."/>
            <person name="Zhang H."/>
            <person name="O'Toole P.W."/>
        </authorList>
    </citation>
    <scope>NUCLEOTIDE SEQUENCE [LARGE SCALE GENOMIC DNA]</scope>
    <source>
        <strain evidence="3 4">DSM 20505</strain>
    </source>
</reference>
<evidence type="ECO:0000256" key="1">
    <source>
        <dbReference type="ARBA" id="ARBA00023172"/>
    </source>
</evidence>
<dbReference type="InterPro" id="IPR012337">
    <property type="entry name" value="RNaseH-like_sf"/>
</dbReference>
<comment type="caution">
    <text evidence="3">The sequence shown here is derived from an EMBL/GenBank/DDBJ whole genome shotgun (WGS) entry which is preliminary data.</text>
</comment>
<dbReference type="InterPro" id="IPR001584">
    <property type="entry name" value="Integrase_cat-core"/>
</dbReference>
<dbReference type="Pfam" id="PF13936">
    <property type="entry name" value="HTH_38"/>
    <property type="match status" value="1"/>
</dbReference>
<feature type="domain" description="Integrase catalytic" evidence="2">
    <location>
        <begin position="186"/>
        <end position="345"/>
    </location>
</feature>
<evidence type="ECO:0000313" key="3">
    <source>
        <dbReference type="EMBL" id="KRM55551.1"/>
    </source>
</evidence>
<dbReference type="SUPFAM" id="SSF88659">
    <property type="entry name" value="Sigma3 and sigma4 domains of RNA polymerase sigma factors"/>
    <property type="match status" value="1"/>
</dbReference>
<dbReference type="GO" id="GO:0005829">
    <property type="term" value="C:cytosol"/>
    <property type="evidence" value="ECO:0007669"/>
    <property type="project" value="TreeGrafter"/>
</dbReference>
<protein>
    <submittedName>
        <fullName evidence="3">Transposase</fullName>
    </submittedName>
</protein>
<dbReference type="NCBIfam" id="NF033563">
    <property type="entry name" value="transpos_IS30"/>
    <property type="match status" value="1"/>
</dbReference>
<dbReference type="STRING" id="1291052.FC18_GL001225"/>
<accession>A0A0R1ZLY8</accession>
<dbReference type="InterPro" id="IPR051917">
    <property type="entry name" value="Transposase-Integrase"/>
</dbReference>
<dbReference type="Gene3D" id="1.10.10.60">
    <property type="entry name" value="Homeodomain-like"/>
    <property type="match status" value="1"/>
</dbReference>